<evidence type="ECO:0000313" key="5">
    <source>
        <dbReference type="Proteomes" id="UP000663829"/>
    </source>
</evidence>
<organism evidence="2 5">
    <name type="scientific">Didymodactylos carnosus</name>
    <dbReference type="NCBI Taxonomy" id="1234261"/>
    <lineage>
        <taxon>Eukaryota</taxon>
        <taxon>Metazoa</taxon>
        <taxon>Spiralia</taxon>
        <taxon>Gnathifera</taxon>
        <taxon>Rotifera</taxon>
        <taxon>Eurotatoria</taxon>
        <taxon>Bdelloidea</taxon>
        <taxon>Philodinida</taxon>
        <taxon>Philodinidae</taxon>
        <taxon>Didymodactylos</taxon>
    </lineage>
</organism>
<comment type="caution">
    <text evidence="2">The sequence shown here is derived from an EMBL/GenBank/DDBJ whole genome shotgun (WGS) entry which is preliminary data.</text>
</comment>
<dbReference type="Proteomes" id="UP000681722">
    <property type="component" value="Unassembled WGS sequence"/>
</dbReference>
<gene>
    <name evidence="2" type="ORF">GPM918_LOCUS31341</name>
    <name evidence="1" type="ORF">OVA965_LOCUS9096</name>
    <name evidence="4" type="ORF">SRO942_LOCUS31980</name>
    <name evidence="3" type="ORF">TMI583_LOCUS9095</name>
</gene>
<dbReference type="Proteomes" id="UP000663829">
    <property type="component" value="Unassembled WGS sequence"/>
</dbReference>
<dbReference type="EMBL" id="CAJOBC010069532">
    <property type="protein sequence ID" value="CAF4237726.1"/>
    <property type="molecule type" value="Genomic_DNA"/>
</dbReference>
<proteinExistence type="predicted"/>
<reference evidence="2" key="1">
    <citation type="submission" date="2021-02" db="EMBL/GenBank/DDBJ databases">
        <authorList>
            <person name="Nowell W R."/>
        </authorList>
    </citation>
    <scope>NUCLEOTIDE SEQUENCE</scope>
</reference>
<evidence type="ECO:0000313" key="4">
    <source>
        <dbReference type="EMBL" id="CAF4237726.1"/>
    </source>
</evidence>
<accession>A0A815I4I9</accession>
<dbReference type="Proteomes" id="UP000677228">
    <property type="component" value="Unassembled WGS sequence"/>
</dbReference>
<dbReference type="AlphaFoldDB" id="A0A815I4I9"/>
<keyword evidence="5" id="KW-1185">Reference proteome</keyword>
<dbReference type="EMBL" id="CAJNOQ010015368">
    <property type="protein sequence ID" value="CAF1360237.1"/>
    <property type="molecule type" value="Genomic_DNA"/>
</dbReference>
<sequence length="147" mass="16767">MTRGLSKKHQQSSQQDKDIGIDVHQLARQIFQSKEFIEGVSSLIKKAIAPLQQRIKLLEDRLEKLESSHNHLATYDRRLNLRIHGIPEVQGENVEQLVIDTCSSIGVNITSGDISVYHRLKIVTSRKVPDCSVLFRELDCFVLGEEY</sequence>
<evidence type="ECO:0000313" key="1">
    <source>
        <dbReference type="EMBL" id="CAF0890422.1"/>
    </source>
</evidence>
<dbReference type="EMBL" id="CAJNOK010003169">
    <property type="protein sequence ID" value="CAF0890422.1"/>
    <property type="molecule type" value="Genomic_DNA"/>
</dbReference>
<evidence type="ECO:0000313" key="2">
    <source>
        <dbReference type="EMBL" id="CAF1360237.1"/>
    </source>
</evidence>
<name>A0A815I4I9_9BILA</name>
<dbReference type="OrthoDB" id="10066957at2759"/>
<dbReference type="Proteomes" id="UP000682733">
    <property type="component" value="Unassembled WGS sequence"/>
</dbReference>
<protein>
    <submittedName>
        <fullName evidence="2">Uncharacterized protein</fullName>
    </submittedName>
</protein>
<evidence type="ECO:0000313" key="3">
    <source>
        <dbReference type="EMBL" id="CAF3672827.1"/>
    </source>
</evidence>
<dbReference type="EMBL" id="CAJOBA010003171">
    <property type="protein sequence ID" value="CAF3672827.1"/>
    <property type="molecule type" value="Genomic_DNA"/>
</dbReference>